<reference evidence="4 5" key="1">
    <citation type="submission" date="2018-12" db="EMBL/GenBank/DDBJ databases">
        <authorList>
            <consortium name="Pathogen Informatics"/>
        </authorList>
    </citation>
    <scope>NUCLEOTIDE SEQUENCE [LARGE SCALE GENOMIC DNA]</scope>
    <source>
        <strain evidence="4 5">NCTC12967</strain>
    </source>
</reference>
<dbReference type="PANTHER" id="PTHR37313">
    <property type="entry name" value="UPF0749 PROTEIN RV1825"/>
    <property type="match status" value="1"/>
</dbReference>
<accession>A0A3N4D692</accession>
<evidence type="ECO:0000313" key="5">
    <source>
        <dbReference type="Proteomes" id="UP000273044"/>
    </source>
</evidence>
<keyword evidence="5" id="KW-1185">Reference proteome</keyword>
<dbReference type="Proteomes" id="UP000273044">
    <property type="component" value="Chromosome"/>
</dbReference>
<feature type="coiled-coil region" evidence="2">
    <location>
        <begin position="66"/>
        <end position="93"/>
    </location>
</feature>
<dbReference type="GO" id="GO:0005886">
    <property type="term" value="C:plasma membrane"/>
    <property type="evidence" value="ECO:0007669"/>
    <property type="project" value="TreeGrafter"/>
</dbReference>
<name>A0A3N4D692_9ACTN</name>
<protein>
    <submittedName>
        <fullName evidence="4">Bacterial protein of uncharacterized function (DUF881)</fullName>
    </submittedName>
    <submittedName>
        <fullName evidence="3">DUF881 domain-containing protein</fullName>
    </submittedName>
</protein>
<dbReference type="InterPro" id="IPR010273">
    <property type="entry name" value="DUF881"/>
</dbReference>
<dbReference type="EMBL" id="LR134406">
    <property type="protein sequence ID" value="VEH71312.1"/>
    <property type="molecule type" value="Genomic_DNA"/>
</dbReference>
<dbReference type="Proteomes" id="UP000677180">
    <property type="component" value="Chromosome"/>
</dbReference>
<evidence type="ECO:0000256" key="2">
    <source>
        <dbReference type="SAM" id="Coils"/>
    </source>
</evidence>
<evidence type="ECO:0000313" key="4">
    <source>
        <dbReference type="EMBL" id="VEH71312.1"/>
    </source>
</evidence>
<dbReference type="AlphaFoldDB" id="A0A3N4D692"/>
<reference evidence="3" key="2">
    <citation type="submission" date="2021-03" db="EMBL/GenBank/DDBJ databases">
        <title>Human Oral Microbial Genomes.</title>
        <authorList>
            <person name="Johnston C.D."/>
            <person name="Chen T."/>
            <person name="Dewhirst F.E."/>
        </authorList>
    </citation>
    <scope>NUCLEOTIDE SEQUENCE</scope>
    <source>
        <strain evidence="3">F0714</strain>
    </source>
</reference>
<dbReference type="Gene3D" id="3.30.70.1880">
    <property type="entry name" value="Protein of unknown function DUF881"/>
    <property type="match status" value="1"/>
</dbReference>
<keyword evidence="2" id="KW-0175">Coiled coil</keyword>
<dbReference type="GeneID" id="64408058"/>
<evidence type="ECO:0000256" key="1">
    <source>
        <dbReference type="ARBA" id="ARBA00009108"/>
    </source>
</evidence>
<dbReference type="Pfam" id="PF05949">
    <property type="entry name" value="DUF881"/>
    <property type="match status" value="1"/>
</dbReference>
<organism evidence="4 5">
    <name type="scientific">Arachnia propionica</name>
    <dbReference type="NCBI Taxonomy" id="1750"/>
    <lineage>
        <taxon>Bacteria</taxon>
        <taxon>Bacillati</taxon>
        <taxon>Actinomycetota</taxon>
        <taxon>Actinomycetes</taxon>
        <taxon>Propionibacteriales</taxon>
        <taxon>Propionibacteriaceae</taxon>
        <taxon>Arachnia</taxon>
    </lineage>
</organism>
<dbReference type="OrthoDB" id="3214641at2"/>
<dbReference type="RefSeq" id="WP_081490332.1">
    <property type="nucleotide sequence ID" value="NZ_CAJZDL010000006.1"/>
</dbReference>
<gene>
    <name evidence="3" type="ORF">J5A53_02260</name>
    <name evidence="4" type="ORF">NCTC12967_02631</name>
</gene>
<dbReference type="EMBL" id="CP072385">
    <property type="protein sequence ID" value="QUC11547.1"/>
    <property type="molecule type" value="Genomic_DNA"/>
</dbReference>
<proteinExistence type="inferred from homology"/>
<comment type="similarity">
    <text evidence="1">Belongs to the UPF0749 family.</text>
</comment>
<dbReference type="PANTHER" id="PTHR37313:SF4">
    <property type="entry name" value="CONSERVED MEMBRANE PROTEIN-RELATED"/>
    <property type="match status" value="1"/>
</dbReference>
<sequence>MSETRLTRLLRRIRGPRSDENPRSLRGRVGTGIICVLAGTMLTASALAARGTDLRSDRNTDLRGLVATQAQRNEQLRKEVAEVRSEVEELGHKQGASPELERQQRAVAEQAAAVPVTGPGMRVTLTDAPTDVKPAGVDDDALVVHQQDIQAVVNALWKGGAEAVSIQGQRIITTSGIKCVGNSVVLHGIPYAPPYVIEAIGDAGRMAAALKESRALTIYRQYADAYGLGYKETKESSLSLPAFQGALGITHAKPK</sequence>
<evidence type="ECO:0000313" key="3">
    <source>
        <dbReference type="EMBL" id="QUC11547.1"/>
    </source>
</evidence>